<dbReference type="AlphaFoldDB" id="A0AAW1SBS7"/>
<keyword evidence="6 10" id="KW-0175">Coiled coil</keyword>
<evidence type="ECO:0000256" key="6">
    <source>
        <dbReference type="ARBA" id="ARBA00023054"/>
    </source>
</evidence>
<dbReference type="GO" id="GO:0051301">
    <property type="term" value="P:cell division"/>
    <property type="evidence" value="ECO:0007669"/>
    <property type="project" value="UniProtKB-UniRule"/>
</dbReference>
<keyword evidence="3 9" id="KW-0158">Chromosome</keyword>
<accession>A0AAW1SBS7</accession>
<dbReference type="GO" id="GO:0005634">
    <property type="term" value="C:nucleus"/>
    <property type="evidence" value="ECO:0007669"/>
    <property type="project" value="UniProtKB-SubCell"/>
</dbReference>
<protein>
    <recommendedName>
        <fullName evidence="9">Kinetochore protein SPC25</fullName>
    </recommendedName>
</protein>
<keyword evidence="7 9" id="KW-0131">Cell cycle</keyword>
<evidence type="ECO:0000256" key="1">
    <source>
        <dbReference type="ARBA" id="ARBA00004584"/>
    </source>
</evidence>
<sequence>MASIDLDDLAEELSSALGQVNCWAYAKVASADELRDKHLRKLQEDVARKSTLQQQHAELVAQAEALQIRLAQETRREEELRTALERIKAAAAPLPQRLDELRDAAEREARELQRREAALADEEALREGKLRSLREAVKLHQQRLGLRFQHHDDSSGELLLVFTQIAAQDPAREYVLGVRVPDSNSFEVTQCRPALDNINDLQAKLNVDRNFGAFVKAVRREFKALAA</sequence>
<dbReference type="EMBL" id="JALJOU010000006">
    <property type="protein sequence ID" value="KAK9843447.1"/>
    <property type="molecule type" value="Genomic_DNA"/>
</dbReference>
<evidence type="ECO:0000256" key="5">
    <source>
        <dbReference type="ARBA" id="ARBA00022776"/>
    </source>
</evidence>
<evidence type="ECO:0000313" key="12">
    <source>
        <dbReference type="EMBL" id="KAK9843447.1"/>
    </source>
</evidence>
<evidence type="ECO:0000256" key="9">
    <source>
        <dbReference type="RuleBase" id="RU367150"/>
    </source>
</evidence>
<evidence type="ECO:0000256" key="3">
    <source>
        <dbReference type="ARBA" id="ARBA00022454"/>
    </source>
</evidence>
<evidence type="ECO:0000256" key="2">
    <source>
        <dbReference type="ARBA" id="ARBA00006379"/>
    </source>
</evidence>
<dbReference type="Gene3D" id="3.30.457.50">
    <property type="entry name" value="Chromosome segregation protein Spc25"/>
    <property type="match status" value="1"/>
</dbReference>
<organism evidence="12 13">
    <name type="scientific">Elliptochloris bilobata</name>
    <dbReference type="NCBI Taxonomy" id="381761"/>
    <lineage>
        <taxon>Eukaryota</taxon>
        <taxon>Viridiplantae</taxon>
        <taxon>Chlorophyta</taxon>
        <taxon>core chlorophytes</taxon>
        <taxon>Trebouxiophyceae</taxon>
        <taxon>Trebouxiophyceae incertae sedis</taxon>
        <taxon>Elliptochloris clade</taxon>
        <taxon>Elliptochloris</taxon>
    </lineage>
</organism>
<comment type="similarity">
    <text evidence="2 9">Belongs to the SPC25 family.</text>
</comment>
<reference evidence="12 13" key="1">
    <citation type="journal article" date="2024" name="Nat. Commun.">
        <title>Phylogenomics reveals the evolutionary origins of lichenization in chlorophyte algae.</title>
        <authorList>
            <person name="Puginier C."/>
            <person name="Libourel C."/>
            <person name="Otte J."/>
            <person name="Skaloud P."/>
            <person name="Haon M."/>
            <person name="Grisel S."/>
            <person name="Petersen M."/>
            <person name="Berrin J.G."/>
            <person name="Delaux P.M."/>
            <person name="Dal Grande F."/>
            <person name="Keller J."/>
        </authorList>
    </citation>
    <scope>NUCLEOTIDE SEQUENCE [LARGE SCALE GENOMIC DNA]</scope>
    <source>
        <strain evidence="12 13">SAG 245.80</strain>
    </source>
</reference>
<keyword evidence="9" id="KW-0995">Kinetochore</keyword>
<dbReference type="PANTHER" id="PTHR14281">
    <property type="entry name" value="KINETOCHORE PROTEIN SPC25-RELATED"/>
    <property type="match status" value="1"/>
</dbReference>
<evidence type="ECO:0000256" key="4">
    <source>
        <dbReference type="ARBA" id="ARBA00022618"/>
    </source>
</evidence>
<keyword evidence="8 9" id="KW-0137">Centromere</keyword>
<keyword evidence="4 9" id="KW-0132">Cell division</keyword>
<comment type="subcellular location">
    <subcellularLocation>
        <location evidence="1">Chromosome</location>
        <location evidence="1">Centromere</location>
    </subcellularLocation>
    <subcellularLocation>
        <location evidence="9">Nucleus</location>
    </subcellularLocation>
    <subcellularLocation>
        <location evidence="9">Chromosome</location>
        <location evidence="9">Centromere</location>
        <location evidence="9">Kinetochore</location>
    </subcellularLocation>
</comment>
<dbReference type="Proteomes" id="UP001445335">
    <property type="component" value="Unassembled WGS sequence"/>
</dbReference>
<evidence type="ECO:0000256" key="10">
    <source>
        <dbReference type="SAM" id="Coils"/>
    </source>
</evidence>
<feature type="domain" description="Chromosome segregation protein Spc25 C-terminal" evidence="11">
    <location>
        <begin position="156"/>
        <end position="223"/>
    </location>
</feature>
<dbReference type="InterPro" id="IPR045143">
    <property type="entry name" value="Spc25"/>
</dbReference>
<comment type="caution">
    <text evidence="12">The sequence shown here is derived from an EMBL/GenBank/DDBJ whole genome shotgun (WGS) entry which is preliminary data.</text>
</comment>
<proteinExistence type="inferred from homology"/>
<dbReference type="InterPro" id="IPR013255">
    <property type="entry name" value="Spc25_C"/>
</dbReference>
<keyword evidence="9" id="KW-0539">Nucleus</keyword>
<dbReference type="GO" id="GO:0031262">
    <property type="term" value="C:Ndc80 complex"/>
    <property type="evidence" value="ECO:0007669"/>
    <property type="project" value="InterPro"/>
</dbReference>
<evidence type="ECO:0000259" key="11">
    <source>
        <dbReference type="Pfam" id="PF08234"/>
    </source>
</evidence>
<name>A0AAW1SBS7_9CHLO</name>
<gene>
    <name evidence="12" type="ORF">WJX81_003030</name>
</gene>
<evidence type="ECO:0000313" key="13">
    <source>
        <dbReference type="Proteomes" id="UP001445335"/>
    </source>
</evidence>
<dbReference type="FunFam" id="3.30.457.50:FF:000001">
    <property type="entry name" value="Probable kinetochore protein spc25"/>
    <property type="match status" value="1"/>
</dbReference>
<dbReference type="CDD" id="cd23784">
    <property type="entry name" value="RWD_Spc25"/>
    <property type="match status" value="1"/>
</dbReference>
<keyword evidence="13" id="KW-1185">Reference proteome</keyword>
<comment type="subunit">
    <text evidence="9">Component of the NDC80 complex.</text>
</comment>
<comment type="function">
    <text evidence="9">Acts as a component of the essential kinetochore-associated NDC80 complex, which is required for chromosome segregation and spindle checkpoint activity.</text>
</comment>
<dbReference type="PANTHER" id="PTHR14281:SF0">
    <property type="entry name" value="KINETOCHORE PROTEIN SPC25"/>
    <property type="match status" value="1"/>
</dbReference>
<keyword evidence="5 9" id="KW-0498">Mitosis</keyword>
<feature type="coiled-coil region" evidence="10">
    <location>
        <begin position="49"/>
        <end position="125"/>
    </location>
</feature>
<dbReference type="GO" id="GO:0007059">
    <property type="term" value="P:chromosome segregation"/>
    <property type="evidence" value="ECO:0007669"/>
    <property type="project" value="InterPro"/>
</dbReference>
<evidence type="ECO:0000256" key="8">
    <source>
        <dbReference type="ARBA" id="ARBA00023328"/>
    </source>
</evidence>
<dbReference type="Pfam" id="PF08234">
    <property type="entry name" value="Spindle_Spc25"/>
    <property type="match status" value="1"/>
</dbReference>
<evidence type="ECO:0000256" key="7">
    <source>
        <dbReference type="ARBA" id="ARBA00023306"/>
    </source>
</evidence>